<comment type="caution">
    <text evidence="3">The sequence shown here is derived from an EMBL/GenBank/DDBJ whole genome shotgun (WGS) entry which is preliminary data.</text>
</comment>
<name>A0A1R0GVH9_9FUNG</name>
<dbReference type="OrthoDB" id="4207594at2759"/>
<dbReference type="InterPro" id="IPR022023">
    <property type="entry name" value="U1snRNP70_N"/>
</dbReference>
<reference evidence="3 4" key="1">
    <citation type="journal article" date="2016" name="Mol. Biol. Evol.">
        <title>Genome-Wide Survey of Gut Fungi (Harpellales) Reveals the First Horizontally Transferred Ubiquitin Gene from a Mosquito Host.</title>
        <authorList>
            <person name="Wang Y."/>
            <person name="White M.M."/>
            <person name="Kvist S."/>
            <person name="Moncalvo J.M."/>
        </authorList>
    </citation>
    <scope>NUCLEOTIDE SEQUENCE [LARGE SCALE GENOMIC DNA]</scope>
    <source>
        <strain evidence="3 4">ALG-7-W6</strain>
    </source>
</reference>
<evidence type="ECO:0000256" key="1">
    <source>
        <dbReference type="SAM" id="MobiDB-lite"/>
    </source>
</evidence>
<feature type="domain" description="U1 small nuclear ribonucleoprotein of 70kDa N-terminal" evidence="2">
    <location>
        <begin position="3"/>
        <end position="92"/>
    </location>
</feature>
<evidence type="ECO:0000313" key="4">
    <source>
        <dbReference type="Proteomes" id="UP000187455"/>
    </source>
</evidence>
<protein>
    <submittedName>
        <fullName evidence="3">U1 small nuclear ribonucleoprotein 70 kDa</fullName>
    </submittedName>
</protein>
<dbReference type="STRING" id="133383.A0A1R0GVH9"/>
<accession>A0A1R0GVH9</accession>
<dbReference type="Proteomes" id="UP000187455">
    <property type="component" value="Unassembled WGS sequence"/>
</dbReference>
<evidence type="ECO:0000313" key="3">
    <source>
        <dbReference type="EMBL" id="OLY80916.1"/>
    </source>
</evidence>
<dbReference type="EMBL" id="LSSL01002989">
    <property type="protein sequence ID" value="OLY80916.1"/>
    <property type="molecule type" value="Genomic_DNA"/>
</dbReference>
<organism evidence="3 4">
    <name type="scientific">Smittium mucronatum</name>
    <dbReference type="NCBI Taxonomy" id="133383"/>
    <lineage>
        <taxon>Eukaryota</taxon>
        <taxon>Fungi</taxon>
        <taxon>Fungi incertae sedis</taxon>
        <taxon>Zoopagomycota</taxon>
        <taxon>Kickxellomycotina</taxon>
        <taxon>Harpellomycetes</taxon>
        <taxon>Harpellales</taxon>
        <taxon>Legeriomycetaceae</taxon>
        <taxon>Smittium</taxon>
    </lineage>
</organism>
<dbReference type="AlphaFoldDB" id="A0A1R0GVH9"/>
<dbReference type="GO" id="GO:1990904">
    <property type="term" value="C:ribonucleoprotein complex"/>
    <property type="evidence" value="ECO:0007669"/>
    <property type="project" value="UniProtKB-KW"/>
</dbReference>
<sequence>MTSKLPPDLLNLFSPRPPLPYLKPLDRDIEKRKGPQISCISAYLDILKESQSSDHLSTETPIQKKDRLKKEREEKSKAKIKFDLENWKPHSNSNATEDPYKTLIISRLVTL</sequence>
<keyword evidence="3" id="KW-0687">Ribonucleoprotein</keyword>
<evidence type="ECO:0000259" key="2">
    <source>
        <dbReference type="Pfam" id="PF12220"/>
    </source>
</evidence>
<dbReference type="Pfam" id="PF12220">
    <property type="entry name" value="U1snRNP70_N"/>
    <property type="match status" value="1"/>
</dbReference>
<feature type="region of interest" description="Disordered" evidence="1">
    <location>
        <begin position="52"/>
        <end position="75"/>
    </location>
</feature>
<feature type="compositionally biased region" description="Basic and acidic residues" evidence="1">
    <location>
        <begin position="62"/>
        <end position="75"/>
    </location>
</feature>
<proteinExistence type="predicted"/>
<gene>
    <name evidence="3" type="ORF">AYI68_g4983</name>
</gene>
<keyword evidence="4" id="KW-1185">Reference proteome</keyword>